<dbReference type="RefSeq" id="WP_160596829.1">
    <property type="nucleotide sequence ID" value="NZ_WTYS01000001.1"/>
</dbReference>
<dbReference type="EMBL" id="WTYS01000001">
    <property type="protein sequence ID" value="MXO55515.1"/>
    <property type="molecule type" value="Genomic_DNA"/>
</dbReference>
<keyword evidence="3" id="KW-1185">Reference proteome</keyword>
<dbReference type="OrthoDB" id="1633386at2"/>
<dbReference type="Pfam" id="PF09356">
    <property type="entry name" value="Phage_BR0599"/>
    <property type="match status" value="1"/>
</dbReference>
<evidence type="ECO:0000313" key="3">
    <source>
        <dbReference type="Proteomes" id="UP000468943"/>
    </source>
</evidence>
<organism evidence="2 3">
    <name type="scientific">Pontixanthobacter gangjinensis</name>
    <dbReference type="NCBI Taxonomy" id="1028742"/>
    <lineage>
        <taxon>Bacteria</taxon>
        <taxon>Pseudomonadati</taxon>
        <taxon>Pseudomonadota</taxon>
        <taxon>Alphaproteobacteria</taxon>
        <taxon>Sphingomonadales</taxon>
        <taxon>Erythrobacteraceae</taxon>
        <taxon>Pontixanthobacter</taxon>
    </lineage>
</organism>
<dbReference type="NCBIfam" id="TIGR02218">
    <property type="entry name" value="phg_TIGR02218"/>
    <property type="match status" value="1"/>
</dbReference>
<dbReference type="Proteomes" id="UP000468943">
    <property type="component" value="Unassembled WGS sequence"/>
</dbReference>
<accession>A0A6I4SIR7</accession>
<dbReference type="AlphaFoldDB" id="A0A6I4SIR7"/>
<name>A0A6I4SIR7_9SPHN</name>
<dbReference type="InterPro" id="IPR011928">
    <property type="entry name" value="Phage_phiJL001_Gp84"/>
</dbReference>
<comment type="caution">
    <text evidence="2">The sequence shown here is derived from an EMBL/GenBank/DDBJ whole genome shotgun (WGS) entry which is preliminary data.</text>
</comment>
<reference evidence="2 3" key="1">
    <citation type="submission" date="2019-12" db="EMBL/GenBank/DDBJ databases">
        <title>Genomic-based taxomic classification of the family Erythrobacteraceae.</title>
        <authorList>
            <person name="Xu L."/>
        </authorList>
    </citation>
    <scope>NUCLEOTIDE SEQUENCE [LARGE SCALE GENOMIC DNA]</scope>
    <source>
        <strain evidence="2 3">JCM 17802</strain>
    </source>
</reference>
<feature type="domain" description="Bacteriophage phiJL001 Gp84 C-terminal" evidence="1">
    <location>
        <begin position="185"/>
        <end position="262"/>
    </location>
</feature>
<dbReference type="Pfam" id="PF09931">
    <property type="entry name" value="Phage_phiJL001_Gp84_N"/>
    <property type="match status" value="1"/>
</dbReference>
<proteinExistence type="predicted"/>
<gene>
    <name evidence="2" type="ORF">GRI36_01335</name>
</gene>
<evidence type="ECO:0000259" key="1">
    <source>
        <dbReference type="Pfam" id="PF09356"/>
    </source>
</evidence>
<sequence>MSPVFFRTELEGVATFWRIMRNDGVSLGFTSHNRDLRFDGVLHRAAPGMLPSAIYKSADLSPDSAEVQGVLTHSAIRSADLAEGRYDSASIQIGAVNWETLDRATLYHGTLGPVKEESGGFVAELHSAKAALNIDYVPRTSPTCRAQFCGAGCTLSASKYMIEAIVSSVDIERNAVSFAAIDQALFVGGELRWFNGMQCGLRTQIIDLTVEGLILDRPLAVDIAPGNRARLLEGCNHTLATCGDRFSNAINFQGEPHLPGNDLLARYPLPQ</sequence>
<evidence type="ECO:0000313" key="2">
    <source>
        <dbReference type="EMBL" id="MXO55515.1"/>
    </source>
</evidence>
<dbReference type="InterPro" id="IPR018964">
    <property type="entry name" value="Phage_phiJL001_Gp84_C"/>
</dbReference>
<protein>
    <submittedName>
        <fullName evidence="2">DUF2163 domain-containing protein</fullName>
    </submittedName>
</protein>